<keyword evidence="3" id="KW-1185">Reference proteome</keyword>
<dbReference type="OrthoDB" id="10065203at2759"/>
<feature type="compositionally biased region" description="Basic and acidic residues" evidence="1">
    <location>
        <begin position="171"/>
        <end position="193"/>
    </location>
</feature>
<dbReference type="AlphaFoldDB" id="A0A2B4RJM3"/>
<feature type="region of interest" description="Disordered" evidence="1">
    <location>
        <begin position="171"/>
        <end position="234"/>
    </location>
</feature>
<proteinExistence type="predicted"/>
<accession>A0A2B4RJM3</accession>
<organism evidence="2 3">
    <name type="scientific">Stylophora pistillata</name>
    <name type="common">Smooth cauliflower coral</name>
    <dbReference type="NCBI Taxonomy" id="50429"/>
    <lineage>
        <taxon>Eukaryota</taxon>
        <taxon>Metazoa</taxon>
        <taxon>Cnidaria</taxon>
        <taxon>Anthozoa</taxon>
        <taxon>Hexacorallia</taxon>
        <taxon>Scleractinia</taxon>
        <taxon>Astrocoeniina</taxon>
        <taxon>Pocilloporidae</taxon>
        <taxon>Stylophora</taxon>
    </lineage>
</organism>
<name>A0A2B4RJM3_STYPI</name>
<dbReference type="Proteomes" id="UP000225706">
    <property type="component" value="Unassembled WGS sequence"/>
</dbReference>
<evidence type="ECO:0000313" key="2">
    <source>
        <dbReference type="EMBL" id="PFX16690.1"/>
    </source>
</evidence>
<comment type="caution">
    <text evidence="2">The sequence shown here is derived from an EMBL/GenBank/DDBJ whole genome shotgun (WGS) entry which is preliminary data.</text>
</comment>
<gene>
    <name evidence="2" type="ORF">AWC38_SpisGene19009</name>
</gene>
<evidence type="ECO:0000313" key="3">
    <source>
        <dbReference type="Proteomes" id="UP000225706"/>
    </source>
</evidence>
<feature type="compositionally biased region" description="Basic and acidic residues" evidence="1">
    <location>
        <begin position="203"/>
        <end position="234"/>
    </location>
</feature>
<protein>
    <submittedName>
        <fullName evidence="2">Uncharacterized protein</fullName>
    </submittedName>
</protein>
<dbReference type="EMBL" id="LSMT01000525">
    <property type="protein sequence ID" value="PFX16690.1"/>
    <property type="molecule type" value="Genomic_DNA"/>
</dbReference>
<reference evidence="3" key="1">
    <citation type="journal article" date="2017" name="bioRxiv">
        <title>Comparative analysis of the genomes of Stylophora pistillata and Acropora digitifera provides evidence for extensive differences between species of corals.</title>
        <authorList>
            <person name="Voolstra C.R."/>
            <person name="Li Y."/>
            <person name="Liew Y.J."/>
            <person name="Baumgarten S."/>
            <person name="Zoccola D."/>
            <person name="Flot J.-F."/>
            <person name="Tambutte S."/>
            <person name="Allemand D."/>
            <person name="Aranda M."/>
        </authorList>
    </citation>
    <scope>NUCLEOTIDE SEQUENCE [LARGE SCALE GENOMIC DNA]</scope>
</reference>
<evidence type="ECO:0000256" key="1">
    <source>
        <dbReference type="SAM" id="MobiDB-lite"/>
    </source>
</evidence>
<sequence>MADRSNKTICLFNCDGTYNLDVVKAFLMEMNEKHGFNFAIGKHNFGLQQMTDFCENTIPQIHMDYAVFALHAHESRLSINEDNAGIGYAKVYRALLEATKNKVLIVIGGDNKYRNDDEEERAVISRWARGKVASQFAEEYLDGRISFIFSWNKGHREIHEEALLHFFDPSKHGTKFEHQPRQKPTNDREESRGNTKVIPLKKGTTEKEKSTSETEVEDKRRGNGERERTWEKETNKLRGPQERHKYGAVSPYYPAGTVQRRGEWKPSETHVSDLRAKQFTEPSSVRFSATGNGGISNTVLPTTWWRRCIDFFRMCCSCGCIHDD</sequence>